<reference evidence="1" key="1">
    <citation type="submission" date="2023-07" db="EMBL/GenBank/DDBJ databases">
        <authorList>
            <consortium name="CYATHOMIX"/>
        </authorList>
    </citation>
    <scope>NUCLEOTIDE SEQUENCE</scope>
    <source>
        <strain evidence="1">N/A</strain>
    </source>
</reference>
<keyword evidence="2" id="KW-1185">Reference proteome</keyword>
<evidence type="ECO:0000313" key="2">
    <source>
        <dbReference type="Proteomes" id="UP001176961"/>
    </source>
</evidence>
<protein>
    <submittedName>
        <fullName evidence="1">Uncharacterized protein</fullName>
    </submittedName>
</protein>
<gene>
    <name evidence="1" type="ORF">CYNAS_LOCUS18429</name>
</gene>
<name>A0AA36H9W2_CYLNA</name>
<comment type="caution">
    <text evidence="1">The sequence shown here is derived from an EMBL/GenBank/DDBJ whole genome shotgun (WGS) entry which is preliminary data.</text>
</comment>
<organism evidence="1 2">
    <name type="scientific">Cylicocyclus nassatus</name>
    <name type="common">Nematode worm</name>
    <dbReference type="NCBI Taxonomy" id="53992"/>
    <lineage>
        <taxon>Eukaryota</taxon>
        <taxon>Metazoa</taxon>
        <taxon>Ecdysozoa</taxon>
        <taxon>Nematoda</taxon>
        <taxon>Chromadorea</taxon>
        <taxon>Rhabditida</taxon>
        <taxon>Rhabditina</taxon>
        <taxon>Rhabditomorpha</taxon>
        <taxon>Strongyloidea</taxon>
        <taxon>Strongylidae</taxon>
        <taxon>Cylicocyclus</taxon>
    </lineage>
</organism>
<dbReference type="Proteomes" id="UP001176961">
    <property type="component" value="Unassembled WGS sequence"/>
</dbReference>
<dbReference type="EMBL" id="CATQJL010000316">
    <property type="protein sequence ID" value="CAJ0606446.1"/>
    <property type="molecule type" value="Genomic_DNA"/>
</dbReference>
<evidence type="ECO:0000313" key="1">
    <source>
        <dbReference type="EMBL" id="CAJ0606446.1"/>
    </source>
</evidence>
<accession>A0AA36H9W2</accession>
<dbReference type="AlphaFoldDB" id="A0AA36H9W2"/>
<proteinExistence type="predicted"/>
<sequence>MIRKLIIMMRPRQSPGLIKAILAHNERNNSHYVAGNKNDKTKLDVLAVQNLLGNHHFRNIIELRVCEKEVIRLFDNFVYRITI</sequence>